<keyword evidence="5" id="KW-1185">Reference proteome</keyword>
<reference evidence="4 5" key="1">
    <citation type="submission" date="2021-02" db="EMBL/GenBank/DDBJ databases">
        <title>Variation within the Batrachochytrium salamandrivorans European outbreak.</title>
        <authorList>
            <person name="Kelly M."/>
            <person name="Pasmans F."/>
            <person name="Shea T.P."/>
            <person name="Munoz J.F."/>
            <person name="Carranza S."/>
            <person name="Cuomo C.A."/>
            <person name="Martel A."/>
        </authorList>
    </citation>
    <scope>NUCLEOTIDE SEQUENCE [LARGE SCALE GENOMIC DNA]</scope>
    <source>
        <strain evidence="4 5">AMFP18/2</strain>
    </source>
</reference>
<dbReference type="Pfam" id="PF00253">
    <property type="entry name" value="Ribosomal_S14"/>
    <property type="match status" value="1"/>
</dbReference>
<dbReference type="Proteomes" id="UP001648503">
    <property type="component" value="Unassembled WGS sequence"/>
</dbReference>
<evidence type="ECO:0000313" key="5">
    <source>
        <dbReference type="Proteomes" id="UP001648503"/>
    </source>
</evidence>
<proteinExistence type="inferred from homology"/>
<evidence type="ECO:0000256" key="1">
    <source>
        <dbReference type="ARBA" id="ARBA00009083"/>
    </source>
</evidence>
<evidence type="ECO:0008006" key="6">
    <source>
        <dbReference type="Google" id="ProtNLM"/>
    </source>
</evidence>
<dbReference type="Gene3D" id="1.10.287.1480">
    <property type="match status" value="1"/>
</dbReference>
<evidence type="ECO:0000313" key="4">
    <source>
        <dbReference type="EMBL" id="KAH6591630.1"/>
    </source>
</evidence>
<evidence type="ECO:0000256" key="3">
    <source>
        <dbReference type="ARBA" id="ARBA00023274"/>
    </source>
</evidence>
<sequence>MAIKSVLRDRLRRILTSELEVQRQALRLVIKDERNTLSVRVRAQLELQKMPRYSHPSAITNRCIIGGKTRGYISEFRMSQIEFRQHALCGELPGVKKSLW</sequence>
<dbReference type="EMBL" id="JAFCIX010000403">
    <property type="protein sequence ID" value="KAH6591630.1"/>
    <property type="molecule type" value="Genomic_DNA"/>
</dbReference>
<gene>
    <name evidence="4" type="ORF">BASA50_008603</name>
</gene>
<evidence type="ECO:0000256" key="2">
    <source>
        <dbReference type="ARBA" id="ARBA00022980"/>
    </source>
</evidence>
<dbReference type="PANTHER" id="PTHR19836:SF19">
    <property type="entry name" value="SMALL RIBOSOMAL SUBUNIT PROTEIN US14M"/>
    <property type="match status" value="1"/>
</dbReference>
<protein>
    <recommendedName>
        <fullName evidence="6">Ribosomal protein S14</fullName>
    </recommendedName>
</protein>
<organism evidence="4 5">
    <name type="scientific">Batrachochytrium salamandrivorans</name>
    <dbReference type="NCBI Taxonomy" id="1357716"/>
    <lineage>
        <taxon>Eukaryota</taxon>
        <taxon>Fungi</taxon>
        <taxon>Fungi incertae sedis</taxon>
        <taxon>Chytridiomycota</taxon>
        <taxon>Chytridiomycota incertae sedis</taxon>
        <taxon>Chytridiomycetes</taxon>
        <taxon>Rhizophydiales</taxon>
        <taxon>Rhizophydiales incertae sedis</taxon>
        <taxon>Batrachochytrium</taxon>
    </lineage>
</organism>
<accession>A0ABQ8F3S3</accession>
<keyword evidence="2" id="KW-0689">Ribosomal protein</keyword>
<dbReference type="SUPFAM" id="SSF57716">
    <property type="entry name" value="Glucocorticoid receptor-like (DNA-binding domain)"/>
    <property type="match status" value="1"/>
</dbReference>
<keyword evidence="3" id="KW-0687">Ribonucleoprotein</keyword>
<dbReference type="PANTHER" id="PTHR19836">
    <property type="entry name" value="30S RIBOSOMAL PROTEIN S14"/>
    <property type="match status" value="1"/>
</dbReference>
<dbReference type="InterPro" id="IPR001209">
    <property type="entry name" value="Ribosomal_uS14"/>
</dbReference>
<name>A0ABQ8F3S3_9FUNG</name>
<comment type="similarity">
    <text evidence="1">Belongs to the universal ribosomal protein uS14 family.</text>
</comment>
<comment type="caution">
    <text evidence="4">The sequence shown here is derived from an EMBL/GenBank/DDBJ whole genome shotgun (WGS) entry which is preliminary data.</text>
</comment>
<dbReference type="NCBIfam" id="NF006477">
    <property type="entry name" value="PRK08881.1"/>
    <property type="match status" value="1"/>
</dbReference>